<feature type="domain" description="Glycosyltransferase subfamily 4-like N-terminal" evidence="3">
    <location>
        <begin position="111"/>
        <end position="207"/>
    </location>
</feature>
<dbReference type="PANTHER" id="PTHR46401:SF2">
    <property type="entry name" value="GLYCOSYLTRANSFERASE WBBK-RELATED"/>
    <property type="match status" value="1"/>
</dbReference>
<gene>
    <name evidence="4" type="ORF">LEP1GSC203_1271</name>
</gene>
<dbReference type="Pfam" id="PF13439">
    <property type="entry name" value="Glyco_transf_4"/>
    <property type="match status" value="1"/>
</dbReference>
<comment type="caution">
    <text evidence="4">The sequence shown here is derived from an EMBL/GenBank/DDBJ whole genome shotgun (WGS) entry which is preliminary data.</text>
</comment>
<reference evidence="4" key="1">
    <citation type="submission" date="2013-03" db="EMBL/GenBank/DDBJ databases">
        <authorList>
            <person name="Harkins D.M."/>
            <person name="Durkin A.S."/>
            <person name="Brinkac L.M."/>
            <person name="Haft D.H."/>
            <person name="Selengut J.D."/>
            <person name="Sanka R."/>
            <person name="DePew J."/>
            <person name="Purushe J."/>
            <person name="Hartskeerl R.A."/>
            <person name="Ahmed A."/>
            <person name="van der Linden H."/>
            <person name="Goris M.G.A."/>
            <person name="Vinetz J.M."/>
            <person name="Sutton G.G."/>
            <person name="Nierman W.C."/>
            <person name="Fouts D.E."/>
        </authorList>
    </citation>
    <scope>NUCLEOTIDE SEQUENCE [LARGE SCALE GENOMIC DNA]</scope>
    <source>
        <strain evidence="4">LT 11-33</strain>
    </source>
</reference>
<evidence type="ECO:0000259" key="2">
    <source>
        <dbReference type="Pfam" id="PF00534"/>
    </source>
</evidence>
<feature type="domain" description="Glycosyl transferase family 1" evidence="2">
    <location>
        <begin position="224"/>
        <end position="374"/>
    </location>
</feature>
<name>N1VZV4_9LEPT</name>
<dbReference type="RefSeq" id="WP_002973609.1">
    <property type="nucleotide sequence ID" value="NZ_AOGW02000010.1"/>
</dbReference>
<dbReference type="InterPro" id="IPR001296">
    <property type="entry name" value="Glyco_trans_1"/>
</dbReference>
<dbReference type="AlphaFoldDB" id="N1VZV4"/>
<organism evidence="4 5">
    <name type="scientific">Leptospira terpstrae serovar Hualin str. LT 11-33 = ATCC 700639</name>
    <dbReference type="NCBI Taxonomy" id="1257025"/>
    <lineage>
        <taxon>Bacteria</taxon>
        <taxon>Pseudomonadati</taxon>
        <taxon>Spirochaetota</taxon>
        <taxon>Spirochaetia</taxon>
        <taxon>Leptospirales</taxon>
        <taxon>Leptospiraceae</taxon>
        <taxon>Leptospira</taxon>
    </lineage>
</organism>
<dbReference type="Proteomes" id="UP000012371">
    <property type="component" value="Unassembled WGS sequence"/>
</dbReference>
<dbReference type="SUPFAM" id="SSF53756">
    <property type="entry name" value="UDP-Glycosyltransferase/glycogen phosphorylase"/>
    <property type="match status" value="1"/>
</dbReference>
<evidence type="ECO:0000313" key="5">
    <source>
        <dbReference type="Proteomes" id="UP000012371"/>
    </source>
</evidence>
<dbReference type="PANTHER" id="PTHR46401">
    <property type="entry name" value="GLYCOSYLTRANSFERASE WBBK-RELATED"/>
    <property type="match status" value="1"/>
</dbReference>
<evidence type="ECO:0000313" key="4">
    <source>
        <dbReference type="EMBL" id="EMY60951.1"/>
    </source>
</evidence>
<sequence>MKVLIDHQIFFQNRYGGISKIFSEIIRRLNERKIPFDTSVSIGDYNQGILRDPKTKLQVNQIPFFSLATVYFGILTFFKILRLPYPEFLTKRESGILRKSLSKNISILNGSVNRALTNHEYTVFHPTYFQDYYLSNLKESNTKMVLTVYDCVHELFPQFYGSNNFILRNRKSLCEASDHIICISETTKKDLIKWYPNIHSKNISVIYLAGNLSHHVESSIPFTNYILFVGNRSDYKNFNILLDAFVSIAKENEIHLVCAGGGKFRRQEKQWITSFGLESYVHQVNIDSEQFLANLYRKAKAFVYPSLYEGFGIPLLEAMSVGCPVLCSSIEVFHEVAGDAAMFFNPKDHLDLRTKILELLGSEKMRNELVQHGYIREKKFSWNQCADEHIQIYQSLSNHK</sequence>
<dbReference type="EC" id="2.4.-.-" evidence="4"/>
<proteinExistence type="predicted"/>
<dbReference type="STRING" id="1257025.LEP1GSC203_1271"/>
<keyword evidence="5" id="KW-1185">Reference proteome</keyword>
<dbReference type="InterPro" id="IPR028098">
    <property type="entry name" value="Glyco_trans_4-like_N"/>
</dbReference>
<evidence type="ECO:0000259" key="3">
    <source>
        <dbReference type="Pfam" id="PF13439"/>
    </source>
</evidence>
<dbReference type="GO" id="GO:0009103">
    <property type="term" value="P:lipopolysaccharide biosynthetic process"/>
    <property type="evidence" value="ECO:0007669"/>
    <property type="project" value="TreeGrafter"/>
</dbReference>
<dbReference type="Gene3D" id="3.40.50.2000">
    <property type="entry name" value="Glycogen Phosphorylase B"/>
    <property type="match status" value="2"/>
</dbReference>
<keyword evidence="1 4" id="KW-0808">Transferase</keyword>
<accession>N1VZV4</accession>
<protein>
    <submittedName>
        <fullName evidence="4">Glycosyltransferase, group 1 family protein</fullName>
        <ecNumber evidence="4">2.4.-.-</ecNumber>
    </submittedName>
</protein>
<dbReference type="Pfam" id="PF00534">
    <property type="entry name" value="Glycos_transf_1"/>
    <property type="match status" value="1"/>
</dbReference>
<dbReference type="EMBL" id="AOGW02000010">
    <property type="protein sequence ID" value="EMY60951.1"/>
    <property type="molecule type" value="Genomic_DNA"/>
</dbReference>
<dbReference type="CDD" id="cd03809">
    <property type="entry name" value="GT4_MtfB-like"/>
    <property type="match status" value="1"/>
</dbReference>
<dbReference type="OrthoDB" id="9797829at2"/>
<dbReference type="GO" id="GO:0016757">
    <property type="term" value="F:glycosyltransferase activity"/>
    <property type="evidence" value="ECO:0007669"/>
    <property type="project" value="UniProtKB-KW"/>
</dbReference>
<keyword evidence="4" id="KW-0328">Glycosyltransferase</keyword>
<evidence type="ECO:0000256" key="1">
    <source>
        <dbReference type="ARBA" id="ARBA00022679"/>
    </source>
</evidence>